<proteinExistence type="predicted"/>
<accession>E9DHZ2</accession>
<dbReference type="VEuPathDB" id="FungiDB:CPSG_09441"/>
<name>E9DHZ2_COCPS</name>
<dbReference type="EMBL" id="GL636509">
    <property type="protein sequence ID" value="EFW14074.1"/>
    <property type="molecule type" value="Genomic_DNA"/>
</dbReference>
<protein>
    <submittedName>
        <fullName evidence="1">Predicted protein</fullName>
    </submittedName>
</protein>
<dbReference type="Proteomes" id="UP000002497">
    <property type="component" value="Unassembled WGS sequence"/>
</dbReference>
<reference evidence="2" key="2">
    <citation type="submission" date="2010-03" db="EMBL/GenBank/DDBJ databases">
        <title>The genome sequence of Coccidioides posadasii strain Silveira.</title>
        <authorList>
            <consortium name="The Broad Institute Genome Sequencing Center for Infectious Disease"/>
            <person name="Neafsey D."/>
            <person name="Orbach M."/>
            <person name="Henn M.R."/>
            <person name="Cole G.T."/>
            <person name="Galgiani J."/>
            <person name="Gardner M.J."/>
            <person name="Kirkland T.N."/>
            <person name="Taylor J.W."/>
            <person name="Young S.K."/>
            <person name="Zeng Q."/>
            <person name="Koehrsen M."/>
            <person name="Alvarado L."/>
            <person name="Berlin A."/>
            <person name="Borenstein D."/>
            <person name="Chapman S.B."/>
            <person name="Chen Z."/>
            <person name="Engels R."/>
            <person name="Freedman E."/>
            <person name="Gellesch M."/>
            <person name="Goldberg J."/>
            <person name="Griggs A."/>
            <person name="Gujja S."/>
            <person name="Heilman E."/>
            <person name="Heiman D."/>
            <person name="Howarth C."/>
            <person name="Jen D."/>
            <person name="Larson L."/>
            <person name="Mehta T."/>
            <person name="Neiman D."/>
            <person name="Park D."/>
            <person name="Pearson M."/>
            <person name="Richards J."/>
            <person name="Roberts A."/>
            <person name="Saif S."/>
            <person name="Shea T."/>
            <person name="Shenoy N."/>
            <person name="Sisk P."/>
            <person name="Stolte C."/>
            <person name="Sykes S."/>
            <person name="Walk T."/>
            <person name="White J."/>
            <person name="Yandava C."/>
            <person name="Haas B."/>
            <person name="Nusbaum C."/>
            <person name="Birren B."/>
        </authorList>
    </citation>
    <scope>NUCLEOTIDE SEQUENCE [LARGE SCALE GENOMIC DNA]</scope>
    <source>
        <strain evidence="2">RMSCC 757 / Silveira</strain>
    </source>
</reference>
<dbReference type="AlphaFoldDB" id="E9DHZ2"/>
<keyword evidence="2" id="KW-1185">Reference proteome</keyword>
<reference evidence="2" key="1">
    <citation type="journal article" date="2010" name="Genome Res.">
        <title>Population genomic sequencing of Coccidioides fungi reveals recent hybridization and transposon control.</title>
        <authorList>
            <person name="Neafsey D.E."/>
            <person name="Barker B.M."/>
            <person name="Sharpton T.J."/>
            <person name="Stajich J.E."/>
            <person name="Park D.J."/>
            <person name="Whiston E."/>
            <person name="Hung C.-Y."/>
            <person name="McMahan C."/>
            <person name="White J."/>
            <person name="Sykes S."/>
            <person name="Heiman D."/>
            <person name="Young S."/>
            <person name="Zeng Q."/>
            <person name="Abouelleil A."/>
            <person name="Aftuck L."/>
            <person name="Bessette D."/>
            <person name="Brown A."/>
            <person name="FitzGerald M."/>
            <person name="Lui A."/>
            <person name="Macdonald J.P."/>
            <person name="Priest M."/>
            <person name="Orbach M.J."/>
            <person name="Galgiani J.N."/>
            <person name="Kirkland T.N."/>
            <person name="Cole G.T."/>
            <person name="Birren B.W."/>
            <person name="Henn M.R."/>
            <person name="Taylor J.W."/>
            <person name="Rounsley S.D."/>
        </authorList>
    </citation>
    <scope>NUCLEOTIDE SEQUENCE [LARGE SCALE GENOMIC DNA]</scope>
    <source>
        <strain evidence="2">RMSCC 757 / Silveira</strain>
    </source>
</reference>
<dbReference type="HOGENOM" id="CLU_2722045_0_0_1"/>
<evidence type="ECO:0000313" key="2">
    <source>
        <dbReference type="Proteomes" id="UP000002497"/>
    </source>
</evidence>
<gene>
    <name evidence="1" type="ORF">CPSG_09441</name>
</gene>
<organism evidence="2">
    <name type="scientific">Coccidioides posadasii (strain RMSCC 757 / Silveira)</name>
    <name type="common">Valley fever fungus</name>
    <dbReference type="NCBI Taxonomy" id="443226"/>
    <lineage>
        <taxon>Eukaryota</taxon>
        <taxon>Fungi</taxon>
        <taxon>Dikarya</taxon>
        <taxon>Ascomycota</taxon>
        <taxon>Pezizomycotina</taxon>
        <taxon>Eurotiomycetes</taxon>
        <taxon>Eurotiomycetidae</taxon>
        <taxon>Onygenales</taxon>
        <taxon>Onygenaceae</taxon>
        <taxon>Coccidioides</taxon>
    </lineage>
</organism>
<sequence>MDGGMEGDDNGVWSNGVRDTGSPYTSYPFVHAGGGVGTGQGNIRTNCDLQAKIDRGLRLVLQCIGLRDETLT</sequence>
<evidence type="ECO:0000313" key="1">
    <source>
        <dbReference type="EMBL" id="EFW14074.1"/>
    </source>
</evidence>